<comment type="caution">
    <text evidence="1">The sequence shown here is derived from an EMBL/GenBank/DDBJ whole genome shotgun (WGS) entry which is preliminary data.</text>
</comment>
<evidence type="ECO:0008006" key="3">
    <source>
        <dbReference type="Google" id="ProtNLM"/>
    </source>
</evidence>
<dbReference type="RefSeq" id="WP_105869939.1">
    <property type="nucleotide sequence ID" value="NZ_PVLV01000273.1"/>
</dbReference>
<organism evidence="1 2">
    <name type="scientific">Streptomyces solincola</name>
    <dbReference type="NCBI Taxonomy" id="2100817"/>
    <lineage>
        <taxon>Bacteria</taxon>
        <taxon>Bacillati</taxon>
        <taxon>Actinomycetota</taxon>
        <taxon>Actinomycetes</taxon>
        <taxon>Kitasatosporales</taxon>
        <taxon>Streptomycetaceae</taxon>
        <taxon>Streptomyces</taxon>
    </lineage>
</organism>
<sequence>MDRSGLIEATLRKAADGGSGLGQEDVGRVIDALFGTVEHAGSIAEAVKAGETVTLLGFGDFHAEGGSAVLRPGKALTEFLQDATR</sequence>
<accession>A0A2S9PTU6</accession>
<evidence type="ECO:0000313" key="2">
    <source>
        <dbReference type="Proteomes" id="UP000239322"/>
    </source>
</evidence>
<dbReference type="SUPFAM" id="SSF47729">
    <property type="entry name" value="IHF-like DNA-binding proteins"/>
    <property type="match status" value="1"/>
</dbReference>
<gene>
    <name evidence="1" type="ORF">C6N75_18080</name>
</gene>
<name>A0A2S9PTU6_9ACTN</name>
<dbReference type="Proteomes" id="UP000239322">
    <property type="component" value="Unassembled WGS sequence"/>
</dbReference>
<dbReference type="InterPro" id="IPR010992">
    <property type="entry name" value="IHF-like_DNA-bd_dom_sf"/>
</dbReference>
<protein>
    <recommendedName>
        <fullName evidence="3">DNA-binding protein</fullName>
    </recommendedName>
</protein>
<dbReference type="GO" id="GO:0003677">
    <property type="term" value="F:DNA binding"/>
    <property type="evidence" value="ECO:0007669"/>
    <property type="project" value="InterPro"/>
</dbReference>
<keyword evidence="2" id="KW-1185">Reference proteome</keyword>
<dbReference type="EMBL" id="PVLV01000273">
    <property type="protein sequence ID" value="PRH77846.1"/>
    <property type="molecule type" value="Genomic_DNA"/>
</dbReference>
<dbReference type="OrthoDB" id="4234928at2"/>
<proteinExistence type="predicted"/>
<evidence type="ECO:0000313" key="1">
    <source>
        <dbReference type="EMBL" id="PRH77846.1"/>
    </source>
</evidence>
<reference evidence="1 2" key="1">
    <citation type="submission" date="2018-03" db="EMBL/GenBank/DDBJ databases">
        <title>Novel Streptomyces sp. from soil.</title>
        <authorList>
            <person name="Tan G.Y.A."/>
            <person name="Lee Z.Y."/>
        </authorList>
    </citation>
    <scope>NUCLEOTIDE SEQUENCE [LARGE SCALE GENOMIC DNA]</scope>
    <source>
        <strain evidence="1 2">ST5x</strain>
    </source>
</reference>
<dbReference type="AlphaFoldDB" id="A0A2S9PTU6"/>
<dbReference type="Gene3D" id="4.10.520.10">
    <property type="entry name" value="IHF-like DNA-binding proteins"/>
    <property type="match status" value="1"/>
</dbReference>